<evidence type="ECO:0000313" key="2">
    <source>
        <dbReference type="EMBL" id="TYJ57691.1"/>
    </source>
</evidence>
<evidence type="ECO:0000313" key="3">
    <source>
        <dbReference type="Proteomes" id="UP000322245"/>
    </source>
</evidence>
<feature type="compositionally biased region" description="Polar residues" evidence="1">
    <location>
        <begin position="1"/>
        <end position="15"/>
    </location>
</feature>
<accession>A0A5D3B560</accession>
<comment type="caution">
    <text evidence="2">The sequence shown here is derived from an EMBL/GenBank/DDBJ whole genome shotgun (WGS) entry which is preliminary data.</text>
</comment>
<sequence>MSAAGSTTADISTDAETPLSRPHTPPNRSAAPTADGFSAPIPKHSPPPSPFSPALEHRTVATDEGPAANPVQEDQRSAERPEHGAGPGDHLATNSWRFDPANEDGNVADDMADFMNRMYGSGGDGKQGGQGGSGTVA</sequence>
<organism evidence="2 3">
    <name type="scientific">Cryptococcus floricola</name>
    <dbReference type="NCBI Taxonomy" id="2591691"/>
    <lineage>
        <taxon>Eukaryota</taxon>
        <taxon>Fungi</taxon>
        <taxon>Dikarya</taxon>
        <taxon>Basidiomycota</taxon>
        <taxon>Agaricomycotina</taxon>
        <taxon>Tremellomycetes</taxon>
        <taxon>Tremellales</taxon>
        <taxon>Cryptococcaceae</taxon>
        <taxon>Cryptococcus</taxon>
    </lineage>
</organism>
<dbReference type="AlphaFoldDB" id="A0A5D3B560"/>
<reference evidence="2 3" key="1">
    <citation type="submission" date="2017-05" db="EMBL/GenBank/DDBJ databases">
        <title>The Genome Sequence of Tsuchiyaea wingfieldii DSM 27421.</title>
        <authorList>
            <person name="Cuomo C."/>
            <person name="Passer A."/>
            <person name="Billmyre B."/>
            <person name="Heitman J."/>
        </authorList>
    </citation>
    <scope>NUCLEOTIDE SEQUENCE [LARGE SCALE GENOMIC DNA]</scope>
    <source>
        <strain evidence="2 3">DSM 27421</strain>
    </source>
</reference>
<dbReference type="EMBL" id="NIDF01000010">
    <property type="protein sequence ID" value="TYJ57691.1"/>
    <property type="molecule type" value="Genomic_DNA"/>
</dbReference>
<feature type="region of interest" description="Disordered" evidence="1">
    <location>
        <begin position="118"/>
        <end position="137"/>
    </location>
</feature>
<feature type="region of interest" description="Disordered" evidence="1">
    <location>
        <begin position="1"/>
        <end position="108"/>
    </location>
</feature>
<proteinExistence type="predicted"/>
<protein>
    <submittedName>
        <fullName evidence="2">Uncharacterized protein</fullName>
    </submittedName>
</protein>
<feature type="compositionally biased region" description="Gly residues" evidence="1">
    <location>
        <begin position="120"/>
        <end position="137"/>
    </location>
</feature>
<name>A0A5D3B560_9TREE</name>
<gene>
    <name evidence="2" type="ORF">B9479_001545</name>
</gene>
<feature type="compositionally biased region" description="Basic and acidic residues" evidence="1">
    <location>
        <begin position="73"/>
        <end position="83"/>
    </location>
</feature>
<keyword evidence="3" id="KW-1185">Reference proteome</keyword>
<evidence type="ECO:0000256" key="1">
    <source>
        <dbReference type="SAM" id="MobiDB-lite"/>
    </source>
</evidence>
<dbReference type="Proteomes" id="UP000322245">
    <property type="component" value="Unassembled WGS sequence"/>
</dbReference>